<sequence length="308" mass="35058">MVSFARLELGPNYDPKRRPMRYTIEEFPVTSADYEPVLTAWRTALSISRSQRFRQVLLILAARLQSFVPLRILETQVDGFILGLNQDYQMGLENYTVVVDARLQRSVLRNNERPHYKIHLNKQYVRSIMAVVGDPESRLRCLLATTIIHELAHCFVTYTGYKSGEITPKAINHISFTGKRARGVGESGRYLEGLMWGGTLEWQAPVPGQFIGDLFVLDDNSNARLVLRSQVIEIGSYNRFDLPLEIPRLQLEPPPFALTYLNCMGFYGLNFFETGPNPLPEELLQARLMAVKDSIAESSQSEDDEEVV</sequence>
<proteinExistence type="predicted"/>
<organism evidence="1 2">
    <name type="scientific">Arthrobotrys conoides</name>
    <dbReference type="NCBI Taxonomy" id="74498"/>
    <lineage>
        <taxon>Eukaryota</taxon>
        <taxon>Fungi</taxon>
        <taxon>Dikarya</taxon>
        <taxon>Ascomycota</taxon>
        <taxon>Pezizomycotina</taxon>
        <taxon>Orbiliomycetes</taxon>
        <taxon>Orbiliales</taxon>
        <taxon>Orbiliaceae</taxon>
        <taxon>Arthrobotrys</taxon>
    </lineage>
</organism>
<name>A0AAN8N1D4_9PEZI</name>
<keyword evidence="2" id="KW-1185">Reference proteome</keyword>
<evidence type="ECO:0000313" key="1">
    <source>
        <dbReference type="EMBL" id="KAK6499412.1"/>
    </source>
</evidence>
<evidence type="ECO:0008006" key="3">
    <source>
        <dbReference type="Google" id="ProtNLM"/>
    </source>
</evidence>
<dbReference type="Proteomes" id="UP001307849">
    <property type="component" value="Unassembled WGS sequence"/>
</dbReference>
<gene>
    <name evidence="1" type="ORF">TWF506_004039</name>
</gene>
<dbReference type="EMBL" id="JAVHJM010000013">
    <property type="protein sequence ID" value="KAK6499412.1"/>
    <property type="molecule type" value="Genomic_DNA"/>
</dbReference>
<comment type="caution">
    <text evidence="1">The sequence shown here is derived from an EMBL/GenBank/DDBJ whole genome shotgun (WGS) entry which is preliminary data.</text>
</comment>
<evidence type="ECO:0000313" key="2">
    <source>
        <dbReference type="Proteomes" id="UP001307849"/>
    </source>
</evidence>
<protein>
    <recommendedName>
        <fullName evidence="3">SprT-like domain-containing protein</fullName>
    </recommendedName>
</protein>
<dbReference type="AlphaFoldDB" id="A0AAN8N1D4"/>
<reference evidence="1 2" key="1">
    <citation type="submission" date="2019-10" db="EMBL/GenBank/DDBJ databases">
        <authorList>
            <person name="Palmer J.M."/>
        </authorList>
    </citation>
    <scope>NUCLEOTIDE SEQUENCE [LARGE SCALE GENOMIC DNA]</scope>
    <source>
        <strain evidence="1 2">TWF506</strain>
    </source>
</reference>
<accession>A0AAN8N1D4</accession>